<gene>
    <name evidence="1" type="ORF">HPB49_012962</name>
</gene>
<organism evidence="1 2">
    <name type="scientific">Dermacentor silvarum</name>
    <name type="common">Tick</name>
    <dbReference type="NCBI Taxonomy" id="543639"/>
    <lineage>
        <taxon>Eukaryota</taxon>
        <taxon>Metazoa</taxon>
        <taxon>Ecdysozoa</taxon>
        <taxon>Arthropoda</taxon>
        <taxon>Chelicerata</taxon>
        <taxon>Arachnida</taxon>
        <taxon>Acari</taxon>
        <taxon>Parasitiformes</taxon>
        <taxon>Ixodida</taxon>
        <taxon>Ixodoidea</taxon>
        <taxon>Ixodidae</taxon>
        <taxon>Rhipicephalinae</taxon>
        <taxon>Dermacentor</taxon>
    </lineage>
</organism>
<keyword evidence="2" id="KW-1185">Reference proteome</keyword>
<comment type="caution">
    <text evidence="1">The sequence shown here is derived from an EMBL/GenBank/DDBJ whole genome shotgun (WGS) entry which is preliminary data.</text>
</comment>
<evidence type="ECO:0000313" key="1">
    <source>
        <dbReference type="EMBL" id="KAH7980077.1"/>
    </source>
</evidence>
<name>A0ACB8E070_DERSI</name>
<protein>
    <submittedName>
        <fullName evidence="1">Uncharacterized protein</fullName>
    </submittedName>
</protein>
<dbReference type="EMBL" id="CM023470">
    <property type="protein sequence ID" value="KAH7980077.1"/>
    <property type="molecule type" value="Genomic_DNA"/>
</dbReference>
<sequence>MDEPEDRAIEEIIAATSEICDVVGVHVRALAELWRDLGVDREALQSRLAGTKRHVVNLFKAMREDQEEMKERILRHIRSYTNEVERLAAELAIPVALPEGRTVVQQRIGGLGASCLLMGDLHRLPWCTQ</sequence>
<proteinExistence type="predicted"/>
<reference evidence="1" key="1">
    <citation type="submission" date="2020-05" db="EMBL/GenBank/DDBJ databases">
        <title>Large-scale comparative analyses of tick genomes elucidate their genetic diversity and vector capacities.</title>
        <authorList>
            <person name="Jia N."/>
            <person name="Wang J."/>
            <person name="Shi W."/>
            <person name="Du L."/>
            <person name="Sun Y."/>
            <person name="Zhan W."/>
            <person name="Jiang J."/>
            <person name="Wang Q."/>
            <person name="Zhang B."/>
            <person name="Ji P."/>
            <person name="Sakyi L.B."/>
            <person name="Cui X."/>
            <person name="Yuan T."/>
            <person name="Jiang B."/>
            <person name="Yang W."/>
            <person name="Lam T.T.-Y."/>
            <person name="Chang Q."/>
            <person name="Ding S."/>
            <person name="Wang X."/>
            <person name="Zhu J."/>
            <person name="Ruan X."/>
            <person name="Zhao L."/>
            <person name="Wei J."/>
            <person name="Que T."/>
            <person name="Du C."/>
            <person name="Cheng J."/>
            <person name="Dai P."/>
            <person name="Han X."/>
            <person name="Huang E."/>
            <person name="Gao Y."/>
            <person name="Liu J."/>
            <person name="Shao H."/>
            <person name="Ye R."/>
            <person name="Li L."/>
            <person name="Wei W."/>
            <person name="Wang X."/>
            <person name="Wang C."/>
            <person name="Yang T."/>
            <person name="Huo Q."/>
            <person name="Li W."/>
            <person name="Guo W."/>
            <person name="Chen H."/>
            <person name="Zhou L."/>
            <person name="Ni X."/>
            <person name="Tian J."/>
            <person name="Zhou Y."/>
            <person name="Sheng Y."/>
            <person name="Liu T."/>
            <person name="Pan Y."/>
            <person name="Xia L."/>
            <person name="Li J."/>
            <person name="Zhao F."/>
            <person name="Cao W."/>
        </authorList>
    </citation>
    <scope>NUCLEOTIDE SEQUENCE</scope>
    <source>
        <strain evidence="1">Dsil-2018</strain>
    </source>
</reference>
<dbReference type="Proteomes" id="UP000821865">
    <property type="component" value="Chromosome 1"/>
</dbReference>
<evidence type="ECO:0000313" key="2">
    <source>
        <dbReference type="Proteomes" id="UP000821865"/>
    </source>
</evidence>
<accession>A0ACB8E070</accession>